<dbReference type="SUPFAM" id="SSF55729">
    <property type="entry name" value="Acyl-CoA N-acyltransferases (Nat)"/>
    <property type="match status" value="1"/>
</dbReference>
<evidence type="ECO:0000313" key="5">
    <source>
        <dbReference type="Proteomes" id="UP000198752"/>
    </source>
</evidence>
<evidence type="ECO:0000256" key="1">
    <source>
        <dbReference type="ARBA" id="ARBA00022679"/>
    </source>
</evidence>
<dbReference type="RefSeq" id="WP_093674402.1">
    <property type="nucleotide sequence ID" value="NZ_FOOY01000026.1"/>
</dbReference>
<dbReference type="PROSITE" id="PS51186">
    <property type="entry name" value="GNAT"/>
    <property type="match status" value="1"/>
</dbReference>
<dbReference type="PIRSF" id="PIRSF037663">
    <property type="entry name" value="Acetyltransf_GNAT_prd"/>
    <property type="match status" value="1"/>
</dbReference>
<keyword evidence="4" id="KW-0689">Ribosomal protein</keyword>
<gene>
    <name evidence="4" type="ORF">SAMN02982927_03030</name>
</gene>
<dbReference type="GO" id="GO:0016747">
    <property type="term" value="F:acyltransferase activity, transferring groups other than amino-acyl groups"/>
    <property type="evidence" value="ECO:0007669"/>
    <property type="project" value="InterPro"/>
</dbReference>
<dbReference type="InterPro" id="IPR050832">
    <property type="entry name" value="Bact_Acetyltransf"/>
</dbReference>
<keyword evidence="5" id="KW-1185">Reference proteome</keyword>
<keyword evidence="4" id="KW-0687">Ribonucleoprotein</keyword>
<dbReference type="OrthoDB" id="1821130at2"/>
<dbReference type="InterPro" id="IPR000182">
    <property type="entry name" value="GNAT_dom"/>
</dbReference>
<name>A0A1I2VGU6_9BACL</name>
<dbReference type="InterPro" id="IPR017255">
    <property type="entry name" value="AcTrfase_GNAT_prd"/>
</dbReference>
<keyword evidence="1" id="KW-0808">Transferase</keyword>
<keyword evidence="2" id="KW-0012">Acyltransferase</keyword>
<accession>A0A1I2VGU6</accession>
<dbReference type="PANTHER" id="PTHR43877">
    <property type="entry name" value="AMINOALKYLPHOSPHONATE N-ACETYLTRANSFERASE-RELATED-RELATED"/>
    <property type="match status" value="1"/>
</dbReference>
<proteinExistence type="predicted"/>
<reference evidence="5" key="1">
    <citation type="submission" date="2016-10" db="EMBL/GenBank/DDBJ databases">
        <authorList>
            <person name="Varghese N."/>
            <person name="Submissions S."/>
        </authorList>
    </citation>
    <scope>NUCLEOTIDE SEQUENCE [LARGE SCALE GENOMIC DNA]</scope>
    <source>
        <strain evidence="5">ATCC 700379</strain>
    </source>
</reference>
<dbReference type="Pfam" id="PF00583">
    <property type="entry name" value="Acetyltransf_1"/>
    <property type="match status" value="1"/>
</dbReference>
<organism evidence="4 5">
    <name type="scientific">Sporolactobacillus nakayamae</name>
    <dbReference type="NCBI Taxonomy" id="269670"/>
    <lineage>
        <taxon>Bacteria</taxon>
        <taxon>Bacillati</taxon>
        <taxon>Bacillota</taxon>
        <taxon>Bacilli</taxon>
        <taxon>Bacillales</taxon>
        <taxon>Sporolactobacillaceae</taxon>
        <taxon>Sporolactobacillus</taxon>
    </lineage>
</organism>
<protein>
    <submittedName>
        <fullName evidence="4">Ribosomal protein S18 acetylase RimI</fullName>
    </submittedName>
</protein>
<evidence type="ECO:0000256" key="2">
    <source>
        <dbReference type="ARBA" id="ARBA00023315"/>
    </source>
</evidence>
<dbReference type="Gene3D" id="3.40.630.30">
    <property type="match status" value="1"/>
</dbReference>
<dbReference type="EMBL" id="FOOY01000026">
    <property type="protein sequence ID" value="SFG86696.1"/>
    <property type="molecule type" value="Genomic_DNA"/>
</dbReference>
<dbReference type="Proteomes" id="UP000198752">
    <property type="component" value="Unassembled WGS sequence"/>
</dbReference>
<feature type="domain" description="N-acetyltransferase" evidence="3">
    <location>
        <begin position="1"/>
        <end position="143"/>
    </location>
</feature>
<sequence length="143" mass="16290">MNIRLLKLEDYTEVHQLWEHSDGIGMRSLDDSVQGIEKFLKRNPNTNFIAVAHQKIVGVILCGNDGRRGYIYHTAVDRSCRRQGIGKQLVSAVIDALKKEGINKVALVVFSTNQAGNEFWQSIGFNEREDLIYRNLTINEKND</sequence>
<dbReference type="AlphaFoldDB" id="A0A1I2VGU6"/>
<evidence type="ECO:0000313" key="4">
    <source>
        <dbReference type="EMBL" id="SFG86696.1"/>
    </source>
</evidence>
<dbReference type="InterPro" id="IPR016181">
    <property type="entry name" value="Acyl_CoA_acyltransferase"/>
</dbReference>
<dbReference type="GO" id="GO:0005840">
    <property type="term" value="C:ribosome"/>
    <property type="evidence" value="ECO:0007669"/>
    <property type="project" value="UniProtKB-KW"/>
</dbReference>
<dbReference type="STRING" id="269670.SAMN02982927_03030"/>
<evidence type="ECO:0000259" key="3">
    <source>
        <dbReference type="PROSITE" id="PS51186"/>
    </source>
</evidence>
<dbReference type="CDD" id="cd04301">
    <property type="entry name" value="NAT_SF"/>
    <property type="match status" value="1"/>
</dbReference>